<dbReference type="Gene3D" id="3.40.140.10">
    <property type="entry name" value="Cytidine Deaminase, domain 2"/>
    <property type="match status" value="1"/>
</dbReference>
<sequence>MEMPTPNVQNEQVKNVEAKAQEGATITVQTTNDQNQRITTTTTTNYEQAQFKSHTDWRLRALSATNMLMRTNNVWTNSEDIKESGFTYIMPKNLLKRFVCISDLKIQIFGYLYGVTIEGTIREIRTIVLVPQVGSRDGITVPYQLP</sequence>
<accession>A0A1J3IKA9</accession>
<protein>
    <submittedName>
        <fullName evidence="1">Pre-mRNA-processing-splicing factor 8</fullName>
    </submittedName>
</protein>
<dbReference type="GO" id="GO:0030623">
    <property type="term" value="F:U5 snRNA binding"/>
    <property type="evidence" value="ECO:0007669"/>
    <property type="project" value="TreeGrafter"/>
</dbReference>
<proteinExistence type="predicted"/>
<dbReference type="InterPro" id="IPR027652">
    <property type="entry name" value="PRP8"/>
</dbReference>
<dbReference type="GO" id="GO:0030619">
    <property type="term" value="F:U1 snRNA binding"/>
    <property type="evidence" value="ECO:0007669"/>
    <property type="project" value="TreeGrafter"/>
</dbReference>
<name>A0A1J3IKA9_NOCCA</name>
<dbReference type="GO" id="GO:0005682">
    <property type="term" value="C:U5 snRNP"/>
    <property type="evidence" value="ECO:0007669"/>
    <property type="project" value="TreeGrafter"/>
</dbReference>
<dbReference type="PANTHER" id="PTHR11140:SF0">
    <property type="entry name" value="PRE-MRNA-PROCESSING-SPLICING FACTOR 8"/>
    <property type="match status" value="1"/>
</dbReference>
<dbReference type="AlphaFoldDB" id="A0A1J3IKA9"/>
<evidence type="ECO:0000313" key="1">
    <source>
        <dbReference type="EMBL" id="JAU80397.1"/>
    </source>
</evidence>
<dbReference type="EMBL" id="GEVM01025541">
    <property type="protein sequence ID" value="JAU80397.1"/>
    <property type="molecule type" value="Transcribed_RNA"/>
</dbReference>
<dbReference type="PANTHER" id="PTHR11140">
    <property type="entry name" value="PRE-MRNA SPLICING FACTOR PRP8"/>
    <property type="match status" value="1"/>
</dbReference>
<dbReference type="GO" id="GO:0097157">
    <property type="term" value="F:pre-mRNA intronic binding"/>
    <property type="evidence" value="ECO:0007669"/>
    <property type="project" value="TreeGrafter"/>
</dbReference>
<dbReference type="GO" id="GO:0030620">
    <property type="term" value="F:U2 snRNA binding"/>
    <property type="evidence" value="ECO:0007669"/>
    <property type="project" value="TreeGrafter"/>
</dbReference>
<reference evidence="1" key="1">
    <citation type="submission" date="2016-07" db="EMBL/GenBank/DDBJ databases">
        <title>De novo transcriptome assembly of four accessions of the metal hyperaccumulator plant Noccaea caerulescens.</title>
        <authorList>
            <person name="Blande D."/>
            <person name="Halimaa P."/>
            <person name="Tervahauta A.I."/>
            <person name="Aarts M.G."/>
            <person name="Karenlampi S.O."/>
        </authorList>
    </citation>
    <scope>NUCLEOTIDE SEQUENCE</scope>
</reference>
<dbReference type="GO" id="GO:0000244">
    <property type="term" value="P:spliceosomal tri-snRNP complex assembly"/>
    <property type="evidence" value="ECO:0007669"/>
    <property type="project" value="TreeGrafter"/>
</dbReference>
<dbReference type="GO" id="GO:0071013">
    <property type="term" value="C:catalytic step 2 spliceosome"/>
    <property type="evidence" value="ECO:0007669"/>
    <property type="project" value="TreeGrafter"/>
</dbReference>
<gene>
    <name evidence="1" type="ORF">MP_TR15805_c2_g1_i1_g.45125</name>
</gene>
<organism evidence="1">
    <name type="scientific">Noccaea caerulescens</name>
    <name type="common">Alpine penny-cress</name>
    <name type="synonym">Thlaspi caerulescens</name>
    <dbReference type="NCBI Taxonomy" id="107243"/>
    <lineage>
        <taxon>Eukaryota</taxon>
        <taxon>Viridiplantae</taxon>
        <taxon>Streptophyta</taxon>
        <taxon>Embryophyta</taxon>
        <taxon>Tracheophyta</taxon>
        <taxon>Spermatophyta</taxon>
        <taxon>Magnoliopsida</taxon>
        <taxon>eudicotyledons</taxon>
        <taxon>Gunneridae</taxon>
        <taxon>Pentapetalae</taxon>
        <taxon>rosids</taxon>
        <taxon>malvids</taxon>
        <taxon>Brassicales</taxon>
        <taxon>Brassicaceae</taxon>
        <taxon>Coluteocarpeae</taxon>
        <taxon>Noccaea</taxon>
    </lineage>
</organism>
<dbReference type="GO" id="GO:0017070">
    <property type="term" value="F:U6 snRNA binding"/>
    <property type="evidence" value="ECO:0007669"/>
    <property type="project" value="TreeGrafter"/>
</dbReference>